<comment type="similarity">
    <text evidence="2">Belongs to the EccB family.</text>
</comment>
<evidence type="ECO:0000256" key="3">
    <source>
        <dbReference type="ARBA" id="ARBA00022475"/>
    </source>
</evidence>
<evidence type="ECO:0000256" key="9">
    <source>
        <dbReference type="ARBA" id="ARBA00023136"/>
    </source>
</evidence>
<evidence type="ECO:0000256" key="6">
    <source>
        <dbReference type="ARBA" id="ARBA00022801"/>
    </source>
</evidence>
<dbReference type="PANTHER" id="PTHR40765">
    <property type="entry name" value="ESX-2 SECRETION SYSTEM ATPASE ECCB2"/>
    <property type="match status" value="1"/>
</dbReference>
<dbReference type="InterPro" id="IPR042485">
    <property type="entry name" value="T7SS_EccB_R3"/>
</dbReference>
<evidence type="ECO:0000256" key="5">
    <source>
        <dbReference type="ARBA" id="ARBA00022741"/>
    </source>
</evidence>
<organism evidence="12 13">
    <name type="scientific">Actinokineospora soli</name>
    <dbReference type="NCBI Taxonomy" id="1048753"/>
    <lineage>
        <taxon>Bacteria</taxon>
        <taxon>Bacillati</taxon>
        <taxon>Actinomycetota</taxon>
        <taxon>Actinomycetes</taxon>
        <taxon>Pseudonocardiales</taxon>
        <taxon>Pseudonocardiaceae</taxon>
        <taxon>Actinokineospora</taxon>
    </lineage>
</organism>
<dbReference type="Gene3D" id="3.30.2390.20">
    <property type="entry name" value="Type VII secretion system EccB, repeat 1 domain"/>
    <property type="match status" value="1"/>
</dbReference>
<evidence type="ECO:0000256" key="1">
    <source>
        <dbReference type="ARBA" id="ARBA00004162"/>
    </source>
</evidence>
<gene>
    <name evidence="12" type="primary">eccB</name>
    <name evidence="12" type="ORF">ACFQV2_35365</name>
</gene>
<keyword evidence="6" id="KW-0378">Hydrolase</keyword>
<keyword evidence="7" id="KW-0067">ATP-binding</keyword>
<evidence type="ECO:0000256" key="10">
    <source>
        <dbReference type="SAM" id="MobiDB-lite"/>
    </source>
</evidence>
<reference evidence="13" key="1">
    <citation type="journal article" date="2019" name="Int. J. Syst. Evol. Microbiol.">
        <title>The Global Catalogue of Microorganisms (GCM) 10K type strain sequencing project: providing services to taxonomists for standard genome sequencing and annotation.</title>
        <authorList>
            <consortium name="The Broad Institute Genomics Platform"/>
            <consortium name="The Broad Institute Genome Sequencing Center for Infectious Disease"/>
            <person name="Wu L."/>
            <person name="Ma J."/>
        </authorList>
    </citation>
    <scope>NUCLEOTIDE SEQUENCE [LARGE SCALE GENOMIC DNA]</scope>
    <source>
        <strain evidence="13">JCM 17695</strain>
    </source>
</reference>
<dbReference type="InterPro" id="IPR007795">
    <property type="entry name" value="T7SS_EccB"/>
</dbReference>
<feature type="region of interest" description="Disordered" evidence="10">
    <location>
        <begin position="121"/>
        <end position="147"/>
    </location>
</feature>
<evidence type="ECO:0000256" key="11">
    <source>
        <dbReference type="SAM" id="Phobius"/>
    </source>
</evidence>
<keyword evidence="5" id="KW-0547">Nucleotide-binding</keyword>
<dbReference type="Proteomes" id="UP001596512">
    <property type="component" value="Unassembled WGS sequence"/>
</dbReference>
<dbReference type="Pfam" id="PF05108">
    <property type="entry name" value="T7SS_ESX1_EccB"/>
    <property type="match status" value="1"/>
</dbReference>
<dbReference type="NCBIfam" id="TIGR03919">
    <property type="entry name" value="T7SS_EccB"/>
    <property type="match status" value="1"/>
</dbReference>
<evidence type="ECO:0000313" key="13">
    <source>
        <dbReference type="Proteomes" id="UP001596512"/>
    </source>
</evidence>
<dbReference type="PANTHER" id="PTHR40765:SF2">
    <property type="entry name" value="ESX-2 SECRETION SYSTEM ATPASE ECCB2"/>
    <property type="match status" value="1"/>
</dbReference>
<keyword evidence="8 11" id="KW-1133">Transmembrane helix</keyword>
<accession>A0ABW2TVK2</accession>
<keyword evidence="13" id="KW-1185">Reference proteome</keyword>
<proteinExistence type="inferred from homology"/>
<sequence>MPSTPTTKSQVQAYRFVLRRMQSALVRKDAVMLHDPMRTHTRATIVGVCLGAVGMIGFLIWGLLSPAPKPPDKDGIVIGQPSGAVYVLLNSTPKGQVLIPTFNLASARLLLLSRSNPEAQGVGSQVAEEGDPFGGAPAAADSPTKPKFIPDDKLEGIQRERLTGITDAPQILPEKPEQRISDNWAVCDQYQIDDSLVDPSSEDKIETTVIAGVPDLGAELETNAALLVQAPTKKHYLVYRTPESANVRNTNTVRAEVDMTDKAVTQALRLDEKDVRQITTGLLNAIPEAAPLTPPAIQGRGEPTNLDMGVDLVVGSVFEVPVPGGSEYYVVLRDGVHKIKWSTANLIRFDRTEGGADIEKVNPDRLTGNVVQNVVQEADFPANLPEVLTPTNFPTVCLGWALAGEPPNQVGQTKVYVGDPLPVELNAAGEPAVVDISTANADGSRIDHFYMPPGKAAIVRGADSPAAFATGPIYVISDRGVKYGIPDLRTAQALNLPQQTPAPDAIVRLLPNGASLNARDVLQTYDTVPVEDGQFAEQPTENGQSGG</sequence>
<dbReference type="Gene3D" id="2.40.50.910">
    <property type="entry name" value="Type VII secretion system EccB, repeat 3 domain"/>
    <property type="match status" value="1"/>
</dbReference>
<dbReference type="EMBL" id="JBHTEY010000004">
    <property type="protein sequence ID" value="MFC7617907.1"/>
    <property type="molecule type" value="Genomic_DNA"/>
</dbReference>
<keyword evidence="3" id="KW-1003">Cell membrane</keyword>
<keyword evidence="9 11" id="KW-0472">Membrane</keyword>
<feature type="transmembrane region" description="Helical" evidence="11">
    <location>
        <begin position="43"/>
        <end position="64"/>
    </location>
</feature>
<protein>
    <submittedName>
        <fullName evidence="12">Type VII secretion protein EccB</fullName>
    </submittedName>
</protein>
<evidence type="ECO:0000256" key="7">
    <source>
        <dbReference type="ARBA" id="ARBA00022840"/>
    </source>
</evidence>
<dbReference type="InterPro" id="IPR044857">
    <property type="entry name" value="T7SS_EccB_R1"/>
</dbReference>
<name>A0ABW2TVK2_9PSEU</name>
<evidence type="ECO:0000256" key="8">
    <source>
        <dbReference type="ARBA" id="ARBA00022989"/>
    </source>
</evidence>
<comment type="caution">
    <text evidence="12">The sequence shown here is derived from an EMBL/GenBank/DDBJ whole genome shotgun (WGS) entry which is preliminary data.</text>
</comment>
<evidence type="ECO:0000256" key="2">
    <source>
        <dbReference type="ARBA" id="ARBA00008149"/>
    </source>
</evidence>
<evidence type="ECO:0000313" key="12">
    <source>
        <dbReference type="EMBL" id="MFC7617907.1"/>
    </source>
</evidence>
<keyword evidence="4 11" id="KW-0812">Transmembrane</keyword>
<evidence type="ECO:0000256" key="4">
    <source>
        <dbReference type="ARBA" id="ARBA00022692"/>
    </source>
</evidence>
<comment type="subcellular location">
    <subcellularLocation>
        <location evidence="1">Cell membrane</location>
        <topology evidence="1">Single-pass membrane protein</topology>
    </subcellularLocation>
</comment>